<feature type="transmembrane region" description="Helical" evidence="1">
    <location>
        <begin position="181"/>
        <end position="205"/>
    </location>
</feature>
<organism evidence="2 3">
    <name type="scientific">Rotaria socialis</name>
    <dbReference type="NCBI Taxonomy" id="392032"/>
    <lineage>
        <taxon>Eukaryota</taxon>
        <taxon>Metazoa</taxon>
        <taxon>Spiralia</taxon>
        <taxon>Gnathifera</taxon>
        <taxon>Rotifera</taxon>
        <taxon>Eurotatoria</taxon>
        <taxon>Bdelloidea</taxon>
        <taxon>Philodinida</taxon>
        <taxon>Philodinidae</taxon>
        <taxon>Rotaria</taxon>
    </lineage>
</organism>
<sequence>MVDILRVFLITLFSLSISATPVLFTFQGLVQGFTLDRIIAAIILCSVQINFITVLCLTKNFKKLKIFIIINTVIIFILFIIELIALQHFVDHSRQKFHELIEKYPEGSVPDDWNLIVYYHAIKDKKCCGIDKNKNLSLQEIQYFYRNFASNCLKFLKYFSINVTEIYNHQPCMNFVYDLRYIVVTIGAMKVLTISFMMTLFWVYVQLGARQRNRIVQPFTEMPSNQIKMYPSSTSDNYPSNTFVIPPTYQNSIPSNK</sequence>
<name>A0A818AQ32_9BILA</name>
<gene>
    <name evidence="2" type="ORF">KIK155_LOCUS8806</name>
</gene>
<protein>
    <recommendedName>
        <fullName evidence="4">Tetraspanin</fullName>
    </recommendedName>
</protein>
<keyword evidence="1" id="KW-0472">Membrane</keyword>
<keyword evidence="1" id="KW-0812">Transmembrane</keyword>
<dbReference type="EMBL" id="CAJNYV010001166">
    <property type="protein sequence ID" value="CAF3408408.1"/>
    <property type="molecule type" value="Genomic_DNA"/>
</dbReference>
<evidence type="ECO:0000313" key="2">
    <source>
        <dbReference type="EMBL" id="CAF3408408.1"/>
    </source>
</evidence>
<dbReference type="AlphaFoldDB" id="A0A818AQ32"/>
<feature type="transmembrane region" description="Helical" evidence="1">
    <location>
        <begin position="38"/>
        <end position="57"/>
    </location>
</feature>
<feature type="transmembrane region" description="Helical" evidence="1">
    <location>
        <begin position="66"/>
        <end position="90"/>
    </location>
</feature>
<proteinExistence type="predicted"/>
<comment type="caution">
    <text evidence="2">The sequence shown here is derived from an EMBL/GenBank/DDBJ whole genome shotgun (WGS) entry which is preliminary data.</text>
</comment>
<accession>A0A818AQ32</accession>
<dbReference type="Proteomes" id="UP000663865">
    <property type="component" value="Unassembled WGS sequence"/>
</dbReference>
<evidence type="ECO:0000313" key="3">
    <source>
        <dbReference type="Proteomes" id="UP000663865"/>
    </source>
</evidence>
<evidence type="ECO:0000256" key="1">
    <source>
        <dbReference type="SAM" id="Phobius"/>
    </source>
</evidence>
<evidence type="ECO:0008006" key="4">
    <source>
        <dbReference type="Google" id="ProtNLM"/>
    </source>
</evidence>
<feature type="transmembrane region" description="Helical" evidence="1">
    <location>
        <begin position="7"/>
        <end position="26"/>
    </location>
</feature>
<keyword evidence="1" id="KW-1133">Transmembrane helix</keyword>
<reference evidence="2" key="1">
    <citation type="submission" date="2021-02" db="EMBL/GenBank/DDBJ databases">
        <authorList>
            <person name="Nowell W R."/>
        </authorList>
    </citation>
    <scope>NUCLEOTIDE SEQUENCE</scope>
</reference>